<evidence type="ECO:0000256" key="2">
    <source>
        <dbReference type="ARBA" id="ARBA00022908"/>
    </source>
</evidence>
<accession>K8NYI0</accession>
<dbReference type="Pfam" id="PF00589">
    <property type="entry name" value="Phage_integrase"/>
    <property type="match status" value="1"/>
</dbReference>
<dbReference type="Gene3D" id="3.30.160.390">
    <property type="entry name" value="Integrase, DNA-binding domain"/>
    <property type="match status" value="1"/>
</dbReference>
<evidence type="ECO:0008006" key="10">
    <source>
        <dbReference type="Google" id="ProtNLM"/>
    </source>
</evidence>
<dbReference type="InterPro" id="IPR044068">
    <property type="entry name" value="CB"/>
</dbReference>
<dbReference type="Gene3D" id="1.10.150.130">
    <property type="match status" value="1"/>
</dbReference>
<name>K8NYI0_9BRAD</name>
<dbReference type="InterPro" id="IPR010998">
    <property type="entry name" value="Integrase_recombinase_N"/>
</dbReference>
<evidence type="ECO:0000313" key="8">
    <source>
        <dbReference type="EMBL" id="EKS35387.1"/>
    </source>
</evidence>
<keyword evidence="4" id="KW-0233">DNA recombination</keyword>
<proteinExistence type="inferred from homology"/>
<dbReference type="InterPro" id="IPR013762">
    <property type="entry name" value="Integrase-like_cat_sf"/>
</dbReference>
<dbReference type="Pfam" id="PF13356">
    <property type="entry name" value="Arm-DNA-bind_3"/>
    <property type="match status" value="1"/>
</dbReference>
<dbReference type="Pfam" id="PF22022">
    <property type="entry name" value="Phage_int_M"/>
    <property type="match status" value="1"/>
</dbReference>
<dbReference type="InterPro" id="IPR038488">
    <property type="entry name" value="Integrase_DNA-bd_sf"/>
</dbReference>
<evidence type="ECO:0000256" key="5">
    <source>
        <dbReference type="PROSITE-ProRule" id="PRU01248"/>
    </source>
</evidence>
<dbReference type="InterPro" id="IPR002104">
    <property type="entry name" value="Integrase_catalytic"/>
</dbReference>
<dbReference type="InterPro" id="IPR053876">
    <property type="entry name" value="Phage_int_M"/>
</dbReference>
<dbReference type="Proteomes" id="UP000001095">
    <property type="component" value="Unassembled WGS sequence"/>
</dbReference>
<dbReference type="OrthoDB" id="7615137at2"/>
<dbReference type="EMBL" id="AGWY01000011">
    <property type="protein sequence ID" value="EKS35387.1"/>
    <property type="molecule type" value="Genomic_DNA"/>
</dbReference>
<dbReference type="GO" id="GO:0003677">
    <property type="term" value="F:DNA binding"/>
    <property type="evidence" value="ECO:0007669"/>
    <property type="project" value="UniProtKB-UniRule"/>
</dbReference>
<evidence type="ECO:0000256" key="3">
    <source>
        <dbReference type="ARBA" id="ARBA00023125"/>
    </source>
</evidence>
<dbReference type="CDD" id="cd00801">
    <property type="entry name" value="INT_P4_C"/>
    <property type="match status" value="1"/>
</dbReference>
<evidence type="ECO:0000256" key="1">
    <source>
        <dbReference type="ARBA" id="ARBA00008857"/>
    </source>
</evidence>
<gene>
    <name evidence="8" type="ORF">HMPREF9696_02659</name>
</gene>
<keyword evidence="2" id="KW-0229">DNA integration</keyword>
<dbReference type="PANTHER" id="PTHR30629:SF2">
    <property type="entry name" value="PROPHAGE INTEGRASE INTS-RELATED"/>
    <property type="match status" value="1"/>
</dbReference>
<dbReference type="PATRIC" id="fig|883079.3.peg.2712"/>
<dbReference type="AlphaFoldDB" id="K8NYI0"/>
<dbReference type="GO" id="GO:0006310">
    <property type="term" value="P:DNA recombination"/>
    <property type="evidence" value="ECO:0007669"/>
    <property type="project" value="UniProtKB-KW"/>
</dbReference>
<dbReference type="PROSITE" id="PS51900">
    <property type="entry name" value="CB"/>
    <property type="match status" value="1"/>
</dbReference>
<evidence type="ECO:0000259" key="7">
    <source>
        <dbReference type="PROSITE" id="PS51900"/>
    </source>
</evidence>
<protein>
    <recommendedName>
        <fullName evidence="10">Tyr recombinase domain-containing protein</fullName>
    </recommendedName>
</protein>
<evidence type="ECO:0000259" key="6">
    <source>
        <dbReference type="PROSITE" id="PS51898"/>
    </source>
</evidence>
<evidence type="ECO:0000256" key="4">
    <source>
        <dbReference type="ARBA" id="ARBA00023172"/>
    </source>
</evidence>
<dbReference type="HOGENOM" id="CLU_027562_0_4_5"/>
<dbReference type="InterPro" id="IPR050808">
    <property type="entry name" value="Phage_Integrase"/>
</dbReference>
<dbReference type="PANTHER" id="PTHR30629">
    <property type="entry name" value="PROPHAGE INTEGRASE"/>
    <property type="match status" value="1"/>
</dbReference>
<keyword evidence="9" id="KW-1185">Reference proteome</keyword>
<sequence length="433" mass="48325">MTANILMTKLSVEAVKPKATRFEIGDRKVTGLRLIVQPSGAKSWAVRYTAAGRDRRLTLGPYPTLQLDDARKRASAAKLAVTAGEDPAAKKIEERRIAAIGLASSNLVQALFEDYDARHLSRLRPRSRASTKSLFDVHILPKFGRRRISEIAKRDVLNLFDDINRKGYTTTATHVRTALSGFFNWCLMRDILAVSPMTGVKAPAPIRSRDRVLSDNEIRWLWRACQEPASLHPFGRMVQLALLTGARRDEVRAITDKEIKRSECLWTLPADRAKNHREHDIHLTDAALAIIEAVPRIKSRAGLLFTTTGETPPSGFSNSKERMDRLMLQYAKTEAAEGGDDPSKVEIAPWVLHDLRRTIASGMARLGIQLPVIERCLNHVSGSFGGIVGVYQRHTFAHEKREAFEAWSNHVTGLTSAQQTNVVTLPKRTAYQA</sequence>
<dbReference type="RefSeq" id="WP_002713525.1">
    <property type="nucleotide sequence ID" value="NZ_KB375281.1"/>
</dbReference>
<dbReference type="InterPro" id="IPR011010">
    <property type="entry name" value="DNA_brk_join_enz"/>
</dbReference>
<feature type="domain" description="Core-binding (CB)" evidence="7">
    <location>
        <begin position="106"/>
        <end position="187"/>
    </location>
</feature>
<dbReference type="SUPFAM" id="SSF56349">
    <property type="entry name" value="DNA breaking-rejoining enzymes"/>
    <property type="match status" value="1"/>
</dbReference>
<organism evidence="8 9">
    <name type="scientific">Afipia clevelandensis ATCC 49720</name>
    <dbReference type="NCBI Taxonomy" id="883079"/>
    <lineage>
        <taxon>Bacteria</taxon>
        <taxon>Pseudomonadati</taxon>
        <taxon>Pseudomonadota</taxon>
        <taxon>Alphaproteobacteria</taxon>
        <taxon>Hyphomicrobiales</taxon>
        <taxon>Nitrobacteraceae</taxon>
        <taxon>Afipia</taxon>
    </lineage>
</organism>
<comment type="caution">
    <text evidence="8">The sequence shown here is derived from an EMBL/GenBank/DDBJ whole genome shotgun (WGS) entry which is preliminary data.</text>
</comment>
<dbReference type="GO" id="GO:0015074">
    <property type="term" value="P:DNA integration"/>
    <property type="evidence" value="ECO:0007669"/>
    <property type="project" value="UniProtKB-KW"/>
</dbReference>
<dbReference type="PROSITE" id="PS51898">
    <property type="entry name" value="TYR_RECOMBINASE"/>
    <property type="match status" value="1"/>
</dbReference>
<dbReference type="InterPro" id="IPR025166">
    <property type="entry name" value="Integrase_DNA_bind_dom"/>
</dbReference>
<reference evidence="8 9" key="1">
    <citation type="submission" date="2012-04" db="EMBL/GenBank/DDBJ databases">
        <title>The Genome Sequence of Afipia clevelandensis ATCC 49720.</title>
        <authorList>
            <consortium name="The Broad Institute Genome Sequencing Platform"/>
            <person name="Earl A."/>
            <person name="Ward D."/>
            <person name="Feldgarden M."/>
            <person name="Gevers D."/>
            <person name="Huys G."/>
            <person name="Walker B."/>
            <person name="Young S.K."/>
            <person name="Zeng Q."/>
            <person name="Gargeya S."/>
            <person name="Fitzgerald M."/>
            <person name="Haas B."/>
            <person name="Abouelleil A."/>
            <person name="Alvarado L."/>
            <person name="Arachchi H.M."/>
            <person name="Berlin A."/>
            <person name="Chapman S.B."/>
            <person name="Goldberg J."/>
            <person name="Griggs A."/>
            <person name="Gujja S."/>
            <person name="Hansen M."/>
            <person name="Howarth C."/>
            <person name="Imamovic A."/>
            <person name="Larimer J."/>
            <person name="McCowen C."/>
            <person name="Montmayeur A."/>
            <person name="Murphy C."/>
            <person name="Neiman D."/>
            <person name="Pearson M."/>
            <person name="Priest M."/>
            <person name="Roberts A."/>
            <person name="Saif S."/>
            <person name="Shea T."/>
            <person name="Sisk P."/>
            <person name="Sykes S."/>
            <person name="Wortman J."/>
            <person name="Nusbaum C."/>
            <person name="Birren B."/>
        </authorList>
    </citation>
    <scope>NUCLEOTIDE SEQUENCE [LARGE SCALE GENOMIC DNA]</scope>
    <source>
        <strain evidence="8 9">ATCC 49720</strain>
    </source>
</reference>
<feature type="domain" description="Tyr recombinase" evidence="6">
    <location>
        <begin position="208"/>
        <end position="405"/>
    </location>
</feature>
<evidence type="ECO:0000313" key="9">
    <source>
        <dbReference type="Proteomes" id="UP000001095"/>
    </source>
</evidence>
<dbReference type="Gene3D" id="1.10.443.10">
    <property type="entry name" value="Intergrase catalytic core"/>
    <property type="match status" value="1"/>
</dbReference>
<comment type="similarity">
    <text evidence="1">Belongs to the 'phage' integrase family.</text>
</comment>
<keyword evidence="3 5" id="KW-0238">DNA-binding</keyword>